<sequence length="45" mass="5240">MPAKFLNWGSVICYSSPAIVLFFFLLFAVLRLNFNSLYFLPCGRY</sequence>
<keyword evidence="1" id="KW-1133">Transmembrane helix</keyword>
<organism evidence="2">
    <name type="scientific">Rhizophora mucronata</name>
    <name type="common">Asiatic mangrove</name>
    <dbReference type="NCBI Taxonomy" id="61149"/>
    <lineage>
        <taxon>Eukaryota</taxon>
        <taxon>Viridiplantae</taxon>
        <taxon>Streptophyta</taxon>
        <taxon>Embryophyta</taxon>
        <taxon>Tracheophyta</taxon>
        <taxon>Spermatophyta</taxon>
        <taxon>Magnoliopsida</taxon>
        <taxon>eudicotyledons</taxon>
        <taxon>Gunneridae</taxon>
        <taxon>Pentapetalae</taxon>
        <taxon>rosids</taxon>
        <taxon>fabids</taxon>
        <taxon>Malpighiales</taxon>
        <taxon>Rhizophoraceae</taxon>
        <taxon>Rhizophora</taxon>
    </lineage>
</organism>
<reference evidence="2" key="1">
    <citation type="submission" date="2018-02" db="EMBL/GenBank/DDBJ databases">
        <title>Rhizophora mucronata_Transcriptome.</title>
        <authorList>
            <person name="Meera S.P."/>
            <person name="Sreeshan A."/>
            <person name="Augustine A."/>
        </authorList>
    </citation>
    <scope>NUCLEOTIDE SEQUENCE</scope>
    <source>
        <tissue evidence="2">Leaf</tissue>
    </source>
</reference>
<name>A0A2P2NWM1_RHIMU</name>
<keyword evidence="1" id="KW-0472">Membrane</keyword>
<protein>
    <submittedName>
        <fullName evidence="2">Uncharacterized protein</fullName>
    </submittedName>
</protein>
<feature type="transmembrane region" description="Helical" evidence="1">
    <location>
        <begin position="6"/>
        <end position="30"/>
    </location>
</feature>
<proteinExistence type="predicted"/>
<evidence type="ECO:0000256" key="1">
    <source>
        <dbReference type="SAM" id="Phobius"/>
    </source>
</evidence>
<dbReference type="EMBL" id="GGEC01066398">
    <property type="protein sequence ID" value="MBX46882.1"/>
    <property type="molecule type" value="Transcribed_RNA"/>
</dbReference>
<evidence type="ECO:0000313" key="2">
    <source>
        <dbReference type="EMBL" id="MBX46882.1"/>
    </source>
</evidence>
<accession>A0A2P2NWM1</accession>
<dbReference type="AlphaFoldDB" id="A0A2P2NWM1"/>
<keyword evidence="1" id="KW-0812">Transmembrane</keyword>